<reference evidence="1 2" key="1">
    <citation type="submission" date="2021-06" db="EMBL/GenBank/DDBJ databases">
        <authorList>
            <person name="Palmer J.M."/>
        </authorList>
    </citation>
    <scope>NUCLEOTIDE SEQUENCE [LARGE SCALE GENOMIC DNA]</scope>
    <source>
        <strain evidence="2">if_2019</strain>
        <tissue evidence="1">Muscle</tissue>
    </source>
</reference>
<dbReference type="Proteomes" id="UP001482620">
    <property type="component" value="Unassembled WGS sequence"/>
</dbReference>
<organism evidence="1 2">
    <name type="scientific">Ilyodon furcidens</name>
    <name type="common">goldbreast splitfin</name>
    <dbReference type="NCBI Taxonomy" id="33524"/>
    <lineage>
        <taxon>Eukaryota</taxon>
        <taxon>Metazoa</taxon>
        <taxon>Chordata</taxon>
        <taxon>Craniata</taxon>
        <taxon>Vertebrata</taxon>
        <taxon>Euteleostomi</taxon>
        <taxon>Actinopterygii</taxon>
        <taxon>Neopterygii</taxon>
        <taxon>Teleostei</taxon>
        <taxon>Neoteleostei</taxon>
        <taxon>Acanthomorphata</taxon>
        <taxon>Ovalentaria</taxon>
        <taxon>Atherinomorphae</taxon>
        <taxon>Cyprinodontiformes</taxon>
        <taxon>Goodeidae</taxon>
        <taxon>Ilyodon</taxon>
    </lineage>
</organism>
<comment type="caution">
    <text evidence="1">The sequence shown here is derived from an EMBL/GenBank/DDBJ whole genome shotgun (WGS) entry which is preliminary data.</text>
</comment>
<evidence type="ECO:0000313" key="2">
    <source>
        <dbReference type="Proteomes" id="UP001482620"/>
    </source>
</evidence>
<keyword evidence="2" id="KW-1185">Reference proteome</keyword>
<name>A0ABV0UQU1_9TELE</name>
<proteinExistence type="predicted"/>
<evidence type="ECO:0000313" key="1">
    <source>
        <dbReference type="EMBL" id="MEQ2246187.1"/>
    </source>
</evidence>
<dbReference type="EMBL" id="JAHRIQ010076404">
    <property type="protein sequence ID" value="MEQ2246187.1"/>
    <property type="molecule type" value="Genomic_DNA"/>
</dbReference>
<protein>
    <submittedName>
        <fullName evidence="1">Uncharacterized protein</fullName>
    </submittedName>
</protein>
<gene>
    <name evidence="1" type="ORF">ILYODFUR_035655</name>
</gene>
<accession>A0ABV0UQU1</accession>
<sequence>MILHLRQGDRRAISGTQVVHTALNRCPGPKSMKLLESSILVAQLNMCSSTDIAALTSPGIVKPAENKVLLLFPACLTGRHSGGAYLEGQKIAGKLFPEELESWKSV</sequence>